<comment type="caution">
    <text evidence="5">The sequence shown here is derived from an EMBL/GenBank/DDBJ whole genome shotgun (WGS) entry which is preliminary data.</text>
</comment>
<dbReference type="Pfam" id="PF00400">
    <property type="entry name" value="WD40"/>
    <property type="match status" value="2"/>
</dbReference>
<dbReference type="PROSITE" id="PS50082">
    <property type="entry name" value="WD_REPEATS_2"/>
    <property type="match status" value="2"/>
</dbReference>
<dbReference type="Gene3D" id="2.130.10.10">
    <property type="entry name" value="YVTN repeat-like/Quinoprotein amine dehydrogenase"/>
    <property type="match status" value="1"/>
</dbReference>
<dbReference type="InterPro" id="IPR019775">
    <property type="entry name" value="WD40_repeat_CS"/>
</dbReference>
<dbReference type="PANTHER" id="PTHR14091">
    <property type="entry name" value="PERIODIC TRYPTOPHAN PROTEIN 1"/>
    <property type="match status" value="1"/>
</dbReference>
<dbReference type="PANTHER" id="PTHR14091:SF0">
    <property type="entry name" value="PERIODIC TRYPTOPHAN PROTEIN 1 HOMOLOG"/>
    <property type="match status" value="1"/>
</dbReference>
<reference evidence="5" key="1">
    <citation type="submission" date="2022-01" db="EMBL/GenBank/DDBJ databases">
        <title>Comparative genomics reveals a dynamic genome evolution in the ectomycorrhizal milk-cap (Lactarius) mushrooms.</title>
        <authorList>
            <consortium name="DOE Joint Genome Institute"/>
            <person name="Lebreton A."/>
            <person name="Tang N."/>
            <person name="Kuo A."/>
            <person name="LaButti K."/>
            <person name="Drula E."/>
            <person name="Barry K."/>
            <person name="Clum A."/>
            <person name="Lipzen A."/>
            <person name="Mousain D."/>
            <person name="Ng V."/>
            <person name="Wang R."/>
            <person name="Wang X."/>
            <person name="Dai Y."/>
            <person name="Henrissat B."/>
            <person name="Grigoriev I.V."/>
            <person name="Guerin-Laguette A."/>
            <person name="Yu F."/>
            <person name="Martin F.M."/>
        </authorList>
    </citation>
    <scope>NUCLEOTIDE SEQUENCE</scope>
    <source>
        <strain evidence="5">QP</strain>
    </source>
</reference>
<dbReference type="InterPro" id="IPR015943">
    <property type="entry name" value="WD40/YVTN_repeat-like_dom_sf"/>
</dbReference>
<dbReference type="EMBL" id="JAKELL010000031">
    <property type="protein sequence ID" value="KAH8990328.1"/>
    <property type="molecule type" value="Genomic_DNA"/>
</dbReference>
<dbReference type="GO" id="GO:0005634">
    <property type="term" value="C:nucleus"/>
    <property type="evidence" value="ECO:0007669"/>
    <property type="project" value="TreeGrafter"/>
</dbReference>
<keyword evidence="3" id="KW-0677">Repeat</keyword>
<protein>
    <submittedName>
        <fullName evidence="5">WD40-repeat-containing domain protein</fullName>
    </submittedName>
</protein>
<dbReference type="SMART" id="SM00320">
    <property type="entry name" value="WD40"/>
    <property type="match status" value="2"/>
</dbReference>
<dbReference type="PROSITE" id="PS00678">
    <property type="entry name" value="WD_REPEATS_1"/>
    <property type="match status" value="2"/>
</dbReference>
<feature type="repeat" description="WD" evidence="4">
    <location>
        <begin position="29"/>
        <end position="62"/>
    </location>
</feature>
<evidence type="ECO:0000256" key="3">
    <source>
        <dbReference type="ARBA" id="ARBA00022737"/>
    </source>
</evidence>
<organism evidence="5 6">
    <name type="scientific">Lactarius akahatsu</name>
    <dbReference type="NCBI Taxonomy" id="416441"/>
    <lineage>
        <taxon>Eukaryota</taxon>
        <taxon>Fungi</taxon>
        <taxon>Dikarya</taxon>
        <taxon>Basidiomycota</taxon>
        <taxon>Agaricomycotina</taxon>
        <taxon>Agaricomycetes</taxon>
        <taxon>Russulales</taxon>
        <taxon>Russulaceae</taxon>
        <taxon>Lactarius</taxon>
    </lineage>
</organism>
<evidence type="ECO:0000256" key="2">
    <source>
        <dbReference type="ARBA" id="ARBA00022574"/>
    </source>
</evidence>
<dbReference type="PROSITE" id="PS50294">
    <property type="entry name" value="WD_REPEATS_REGION"/>
    <property type="match status" value="1"/>
</dbReference>
<dbReference type="InterPro" id="IPR001680">
    <property type="entry name" value="WD40_rpt"/>
</dbReference>
<proteinExistence type="predicted"/>
<keyword evidence="6" id="KW-1185">Reference proteome</keyword>
<dbReference type="SUPFAM" id="SSF50978">
    <property type="entry name" value="WD40 repeat-like"/>
    <property type="match status" value="1"/>
</dbReference>
<keyword evidence="1" id="KW-0597">Phosphoprotein</keyword>
<accession>A0AAD4LGP5</accession>
<dbReference type="InterPro" id="IPR044285">
    <property type="entry name" value="PWP1"/>
</dbReference>
<dbReference type="AlphaFoldDB" id="A0AAD4LGP5"/>
<evidence type="ECO:0000313" key="6">
    <source>
        <dbReference type="Proteomes" id="UP001201163"/>
    </source>
</evidence>
<feature type="repeat" description="WD" evidence="4">
    <location>
        <begin position="1"/>
        <end position="17"/>
    </location>
</feature>
<dbReference type="InterPro" id="IPR020472">
    <property type="entry name" value="WD40_PAC1"/>
</dbReference>
<dbReference type="GO" id="GO:0006364">
    <property type="term" value="P:rRNA processing"/>
    <property type="evidence" value="ECO:0007669"/>
    <property type="project" value="InterPro"/>
</dbReference>
<gene>
    <name evidence="5" type="ORF">EDB92DRAFT_1799212</name>
</gene>
<evidence type="ECO:0000313" key="5">
    <source>
        <dbReference type="EMBL" id="KAH8990328.1"/>
    </source>
</evidence>
<evidence type="ECO:0000256" key="4">
    <source>
        <dbReference type="PROSITE-ProRule" id="PRU00221"/>
    </source>
</evidence>
<dbReference type="PRINTS" id="PR00320">
    <property type="entry name" value="GPROTEINBRPT"/>
</dbReference>
<dbReference type="Proteomes" id="UP001201163">
    <property type="component" value="Unassembled WGS sequence"/>
</dbReference>
<name>A0AAD4LGP5_9AGAM</name>
<dbReference type="InterPro" id="IPR036322">
    <property type="entry name" value="WD40_repeat_dom_sf"/>
</dbReference>
<keyword evidence="2 4" id="KW-0853">WD repeat</keyword>
<evidence type="ECO:0000256" key="1">
    <source>
        <dbReference type="ARBA" id="ARBA00022553"/>
    </source>
</evidence>
<sequence>MLASGSADRTVKLWDLSRDPKEGALRSFGKLHKDKVQTVQWNPTDPAVLLSGSYDRTVRVFDSRAPDASVGAVVGADVEAIRWDPWDNHGFYTLFIGSLENGMVVNFDARTLPSDLDQPSPARFTIAAHDGAACALDVNAHIRGCLATAVTDKVVKIWNVQEHEDGTKRQVSLVAGRDLGLVSATYHDASVGLTAGRGLLGCLVSRRPFNAPRGGLKSEIADLGRRRELWCAQGVWAQAGGSGTQAERQNRRGRHRCCGR</sequence>